<name>A0ABP0IPL0_9DINO</name>
<dbReference type="EMBL" id="CAXAMN010003403">
    <property type="protein sequence ID" value="CAK9004477.1"/>
    <property type="molecule type" value="Genomic_DNA"/>
</dbReference>
<organism evidence="2 3">
    <name type="scientific">Durusdinium trenchii</name>
    <dbReference type="NCBI Taxonomy" id="1381693"/>
    <lineage>
        <taxon>Eukaryota</taxon>
        <taxon>Sar</taxon>
        <taxon>Alveolata</taxon>
        <taxon>Dinophyceae</taxon>
        <taxon>Suessiales</taxon>
        <taxon>Symbiodiniaceae</taxon>
        <taxon>Durusdinium</taxon>
    </lineage>
</organism>
<dbReference type="SMART" id="SM00320">
    <property type="entry name" value="WD40"/>
    <property type="match status" value="5"/>
</dbReference>
<dbReference type="InterPro" id="IPR015943">
    <property type="entry name" value="WD40/YVTN_repeat-like_dom_sf"/>
</dbReference>
<protein>
    <submittedName>
        <fullName evidence="2">Uncharacterized protein</fullName>
    </submittedName>
</protein>
<dbReference type="SUPFAM" id="SSF50978">
    <property type="entry name" value="WD40 repeat-like"/>
    <property type="match status" value="1"/>
</dbReference>
<evidence type="ECO:0000313" key="1">
    <source>
        <dbReference type="EMBL" id="CAK9004477.1"/>
    </source>
</evidence>
<dbReference type="InterPro" id="IPR036322">
    <property type="entry name" value="WD40_repeat_dom_sf"/>
</dbReference>
<evidence type="ECO:0000313" key="3">
    <source>
        <dbReference type="Proteomes" id="UP001642484"/>
    </source>
</evidence>
<proteinExistence type="predicted"/>
<keyword evidence="3" id="KW-1185">Reference proteome</keyword>
<evidence type="ECO:0000313" key="2">
    <source>
        <dbReference type="EMBL" id="CAK9004515.1"/>
    </source>
</evidence>
<accession>A0ABP0IPL0</accession>
<comment type="caution">
    <text evidence="2">The sequence shown here is derived from an EMBL/GenBank/DDBJ whole genome shotgun (WGS) entry which is preliminary data.</text>
</comment>
<sequence length="455" mass="48812">MAMAAVSPRGIFVSPETSLPTGRVHVSVKARKLLTANSARAFGLLCVATFSKSRRLPHCSCKAGRALAPHRSVQIDQDGRHWEAAVSRIGPRLPETIKSIDEAWRTGAGLLRVACFEASSITQIAVAGENLCFGTGSGRIRVVDIRSGARVGEYFIGSHLPSAVTALHFSHNMVIAGDSAGGLYAWRSEFPGSWGYTPAPDLTFVAVGHRAHNGAIAGLLCFGDLLISCGGNSVCLWHLEKEDLHGYTHKGTADFKSPPLCLSKAESDAVYLGLEDGSVWKFECSDMSKSSVLPPSEAGAVTAVAYQSGTLVVGYQNGEVKILRNSKPHTAEAFHRGRVRHLQFLPRHKASETLFLSAACDGRVCAWSDSGTALWGIRGLRSGLGKRAEDSDLDRLPLDNVSLAADSERLFFSGLVVNPVTPGNTVFESDWRQSRSNHNEVAPACEGVLCMDMAR</sequence>
<dbReference type="Proteomes" id="UP001642484">
    <property type="component" value="Unassembled WGS sequence"/>
</dbReference>
<dbReference type="Gene3D" id="2.130.10.10">
    <property type="entry name" value="YVTN repeat-like/Quinoprotein amine dehydrogenase"/>
    <property type="match status" value="2"/>
</dbReference>
<dbReference type="EMBL" id="CAXAMN010003414">
    <property type="protein sequence ID" value="CAK9004515.1"/>
    <property type="molecule type" value="Genomic_DNA"/>
</dbReference>
<gene>
    <name evidence="1" type="ORF">CCMP2556_LOCUS7692</name>
    <name evidence="2" type="ORF">CCMP2556_LOCUS7701</name>
</gene>
<dbReference type="InterPro" id="IPR001680">
    <property type="entry name" value="WD40_rpt"/>
</dbReference>
<reference evidence="2 3" key="1">
    <citation type="submission" date="2024-02" db="EMBL/GenBank/DDBJ databases">
        <authorList>
            <person name="Chen Y."/>
            <person name="Shah S."/>
            <person name="Dougan E. K."/>
            <person name="Thang M."/>
            <person name="Chan C."/>
        </authorList>
    </citation>
    <scope>NUCLEOTIDE SEQUENCE [LARGE SCALE GENOMIC DNA]</scope>
</reference>